<proteinExistence type="predicted"/>
<keyword evidence="2" id="KW-1185">Reference proteome</keyword>
<gene>
    <name evidence="1" type="ORF">E2C01_007022</name>
</gene>
<name>A0A5B7CY21_PORTR</name>
<reference evidence="1 2" key="1">
    <citation type="submission" date="2019-05" db="EMBL/GenBank/DDBJ databases">
        <title>Another draft genome of Portunus trituberculatus and its Hox gene families provides insights of decapod evolution.</title>
        <authorList>
            <person name="Jeong J.-H."/>
            <person name="Song I."/>
            <person name="Kim S."/>
            <person name="Choi T."/>
            <person name="Kim D."/>
            <person name="Ryu S."/>
            <person name="Kim W."/>
        </authorList>
    </citation>
    <scope>NUCLEOTIDE SEQUENCE [LARGE SCALE GENOMIC DNA]</scope>
    <source>
        <tissue evidence="1">Muscle</tissue>
    </source>
</reference>
<comment type="caution">
    <text evidence="1">The sequence shown here is derived from an EMBL/GenBank/DDBJ whole genome shotgun (WGS) entry which is preliminary data.</text>
</comment>
<dbReference type="EMBL" id="VSRR010000339">
    <property type="protein sequence ID" value="MPC14259.1"/>
    <property type="molecule type" value="Genomic_DNA"/>
</dbReference>
<dbReference type="Proteomes" id="UP000324222">
    <property type="component" value="Unassembled WGS sequence"/>
</dbReference>
<organism evidence="1 2">
    <name type="scientific">Portunus trituberculatus</name>
    <name type="common">Swimming crab</name>
    <name type="synonym">Neptunus trituberculatus</name>
    <dbReference type="NCBI Taxonomy" id="210409"/>
    <lineage>
        <taxon>Eukaryota</taxon>
        <taxon>Metazoa</taxon>
        <taxon>Ecdysozoa</taxon>
        <taxon>Arthropoda</taxon>
        <taxon>Crustacea</taxon>
        <taxon>Multicrustacea</taxon>
        <taxon>Malacostraca</taxon>
        <taxon>Eumalacostraca</taxon>
        <taxon>Eucarida</taxon>
        <taxon>Decapoda</taxon>
        <taxon>Pleocyemata</taxon>
        <taxon>Brachyura</taxon>
        <taxon>Eubrachyura</taxon>
        <taxon>Portunoidea</taxon>
        <taxon>Portunidae</taxon>
        <taxon>Portuninae</taxon>
        <taxon>Portunus</taxon>
    </lineage>
</organism>
<accession>A0A5B7CY21</accession>
<protein>
    <submittedName>
        <fullName evidence="1">Uncharacterized protein</fullName>
    </submittedName>
</protein>
<sequence>MVCASTRIEGQCYSTLITLDSVFHVQCRILANQERASRAGGWELGNLRGCRRRTGRAMSDGWESCSEKCAGGRCFISVSLLTMNDVQEGNIDDNSDLKDVSAFGVCRCPPLLLPLTSLYKPGTARITSCR</sequence>
<evidence type="ECO:0000313" key="1">
    <source>
        <dbReference type="EMBL" id="MPC14259.1"/>
    </source>
</evidence>
<evidence type="ECO:0000313" key="2">
    <source>
        <dbReference type="Proteomes" id="UP000324222"/>
    </source>
</evidence>
<dbReference type="AlphaFoldDB" id="A0A5B7CY21"/>